<name>A0A1R3JXA4_COCAP</name>
<evidence type="ECO:0000313" key="1">
    <source>
        <dbReference type="EMBL" id="OMO99421.1"/>
    </source>
</evidence>
<reference evidence="1 2" key="1">
    <citation type="submission" date="2013-09" db="EMBL/GenBank/DDBJ databases">
        <title>Corchorus capsularis genome sequencing.</title>
        <authorList>
            <person name="Alam M."/>
            <person name="Haque M.S."/>
            <person name="Islam M.S."/>
            <person name="Emdad E.M."/>
            <person name="Islam M.M."/>
            <person name="Ahmed B."/>
            <person name="Halim A."/>
            <person name="Hossen Q.M.M."/>
            <person name="Hossain M.Z."/>
            <person name="Ahmed R."/>
            <person name="Khan M.M."/>
            <person name="Islam R."/>
            <person name="Rashid M.M."/>
            <person name="Khan S.A."/>
            <person name="Rahman M.S."/>
            <person name="Alam M."/>
        </authorList>
    </citation>
    <scope>NUCLEOTIDE SEQUENCE [LARGE SCALE GENOMIC DNA]</scope>
    <source>
        <strain evidence="2">cv. CVL-1</strain>
        <tissue evidence="1">Whole seedling</tissue>
    </source>
</reference>
<accession>A0A1R3JXA4</accession>
<proteinExistence type="predicted"/>
<dbReference type="Proteomes" id="UP000188268">
    <property type="component" value="Unassembled WGS sequence"/>
</dbReference>
<sequence>FGFISDTKLAPITVQLSPATSQVGGSASKEPVTSIEKAKFPAVGGSVKRLVRSIRKRMKRRRTYQKRKSIGQFDLWIGEVEFGFGQGSVQPFPRGFREI</sequence>
<dbReference type="AlphaFoldDB" id="A0A1R3JXA4"/>
<dbReference type="Gramene" id="OMO99421">
    <property type="protein sequence ID" value="OMO99421"/>
    <property type="gene ID" value="CCACVL1_03824"/>
</dbReference>
<organism evidence="1 2">
    <name type="scientific">Corchorus capsularis</name>
    <name type="common">Jute</name>
    <dbReference type="NCBI Taxonomy" id="210143"/>
    <lineage>
        <taxon>Eukaryota</taxon>
        <taxon>Viridiplantae</taxon>
        <taxon>Streptophyta</taxon>
        <taxon>Embryophyta</taxon>
        <taxon>Tracheophyta</taxon>
        <taxon>Spermatophyta</taxon>
        <taxon>Magnoliopsida</taxon>
        <taxon>eudicotyledons</taxon>
        <taxon>Gunneridae</taxon>
        <taxon>Pentapetalae</taxon>
        <taxon>rosids</taxon>
        <taxon>malvids</taxon>
        <taxon>Malvales</taxon>
        <taxon>Malvaceae</taxon>
        <taxon>Grewioideae</taxon>
        <taxon>Apeibeae</taxon>
        <taxon>Corchorus</taxon>
    </lineage>
</organism>
<protein>
    <submittedName>
        <fullName evidence="1">Uncharacterized protein</fullName>
    </submittedName>
</protein>
<comment type="caution">
    <text evidence="1">The sequence shown here is derived from an EMBL/GenBank/DDBJ whole genome shotgun (WGS) entry which is preliminary data.</text>
</comment>
<keyword evidence="2" id="KW-1185">Reference proteome</keyword>
<evidence type="ECO:0000313" key="2">
    <source>
        <dbReference type="Proteomes" id="UP000188268"/>
    </source>
</evidence>
<gene>
    <name evidence="1" type="ORF">CCACVL1_03824</name>
</gene>
<dbReference type="EMBL" id="AWWV01006882">
    <property type="protein sequence ID" value="OMO99421.1"/>
    <property type="molecule type" value="Genomic_DNA"/>
</dbReference>
<feature type="non-terminal residue" evidence="1">
    <location>
        <position position="1"/>
    </location>
</feature>